<dbReference type="PROSITE" id="PS51898">
    <property type="entry name" value="TYR_RECOMBINASE"/>
    <property type="match status" value="1"/>
</dbReference>
<dbReference type="InterPro" id="IPR050808">
    <property type="entry name" value="Phage_Integrase"/>
</dbReference>
<evidence type="ECO:0000256" key="2">
    <source>
        <dbReference type="ARBA" id="ARBA00022908"/>
    </source>
</evidence>
<dbReference type="GO" id="GO:0006310">
    <property type="term" value="P:DNA recombination"/>
    <property type="evidence" value="ECO:0007669"/>
    <property type="project" value="UniProtKB-KW"/>
</dbReference>
<dbReference type="InterPro" id="IPR011010">
    <property type="entry name" value="DNA_brk_join_enz"/>
</dbReference>
<dbReference type="InterPro" id="IPR010998">
    <property type="entry name" value="Integrase_recombinase_N"/>
</dbReference>
<dbReference type="Gene3D" id="1.10.443.10">
    <property type="entry name" value="Intergrase catalytic core"/>
    <property type="match status" value="1"/>
</dbReference>
<dbReference type="Pfam" id="PF00589">
    <property type="entry name" value="Phage_integrase"/>
    <property type="match status" value="1"/>
</dbReference>
<organism evidence="6">
    <name type="scientific">Agrobacterium rosae</name>
    <dbReference type="NCBI Taxonomy" id="1972867"/>
    <lineage>
        <taxon>Bacteria</taxon>
        <taxon>Pseudomonadati</taxon>
        <taxon>Pseudomonadota</taxon>
        <taxon>Alphaproteobacteria</taxon>
        <taxon>Hyphomicrobiales</taxon>
        <taxon>Rhizobiaceae</taxon>
        <taxon>Rhizobium/Agrobacterium group</taxon>
        <taxon>Agrobacterium</taxon>
    </lineage>
</organism>
<dbReference type="PANTHER" id="PTHR30629:SF2">
    <property type="entry name" value="PROPHAGE INTEGRASE INTS-RELATED"/>
    <property type="match status" value="1"/>
</dbReference>
<accession>A0AAW9FKF5</accession>
<evidence type="ECO:0000256" key="3">
    <source>
        <dbReference type="ARBA" id="ARBA00023125"/>
    </source>
</evidence>
<gene>
    <name evidence="6" type="ORF">RMR22_25640</name>
</gene>
<dbReference type="EMBL" id="JAVRAF010000023">
    <property type="protein sequence ID" value="MDX8305626.1"/>
    <property type="molecule type" value="Genomic_DNA"/>
</dbReference>
<dbReference type="SUPFAM" id="SSF56349">
    <property type="entry name" value="DNA breaking-rejoining enzymes"/>
    <property type="match status" value="1"/>
</dbReference>
<dbReference type="GO" id="GO:0003677">
    <property type="term" value="F:DNA binding"/>
    <property type="evidence" value="ECO:0007669"/>
    <property type="project" value="UniProtKB-KW"/>
</dbReference>
<dbReference type="Gene3D" id="1.10.150.130">
    <property type="match status" value="1"/>
</dbReference>
<proteinExistence type="inferred from homology"/>
<keyword evidence="3" id="KW-0238">DNA-binding</keyword>
<reference evidence="6" key="1">
    <citation type="journal article" date="2023" name="Phytobiomes J">
        <title>Deciphering the key players within the bacterial microbiota associated with aerial crown gall tumors on rhododendron: Insights into the gallobiome.</title>
        <authorList>
            <person name="Kuzmanovic N."/>
            <person name="Nesme J."/>
            <person name="Wolf J."/>
            <person name="Neumann-Schaal M."/>
            <person name="Petersen J."/>
            <person name="Fernandez-Gnecco G."/>
            <person name="Sproeer C."/>
            <person name="Bunk B."/>
            <person name="Overmann J."/>
            <person name="Sorensen S.J."/>
            <person name="Idczak E."/>
            <person name="Smalla K."/>
        </authorList>
    </citation>
    <scope>NUCLEOTIDE SEQUENCE</scope>
    <source>
        <strain evidence="6">Rho-11.1</strain>
    </source>
</reference>
<name>A0AAW9FKF5_9HYPH</name>
<evidence type="ECO:0000256" key="1">
    <source>
        <dbReference type="ARBA" id="ARBA00008857"/>
    </source>
</evidence>
<comment type="similarity">
    <text evidence="1">Belongs to the 'phage' integrase family.</text>
</comment>
<sequence>MDRWLQRRRIITDFEVRRVDGEIMTIVRVKGVKRYHEPKTDKWYAYHRKTGKRITAEFGSPEFFVELAALNAGLTEVKAKAGTLGALITSYRSSAGFKSLADRTRSDYQKVLDYLQKLADSPLTDLTHGSLSRLRDKVFEQKKRKFANYTLTVLSILFEHAIEMEMATVNPVTKVKRVRKTKDAAEANRPWTDYEREEVEAALPDHMRLPIALMMYCGLDPQDALRLPRTAVSDGMIDTRRGKTGVPVWMPMPDPAKDVLVSSPDHNAPTLCANSYGKPWTYNGFSTSWHRIKVKLEEKGVIQPGLTLKGLRHTVATILREMGKDPATIANMLGQKTEAMAKHYSRRADMSKNMTETVDAFSAEVNRRRTKVSRK</sequence>
<feature type="domain" description="Tyr recombinase" evidence="5">
    <location>
        <begin position="187"/>
        <end position="359"/>
    </location>
</feature>
<dbReference type="InterPro" id="IPR002104">
    <property type="entry name" value="Integrase_catalytic"/>
</dbReference>
<protein>
    <submittedName>
        <fullName evidence="6">Tyrosine-type recombinase/integrase</fullName>
    </submittedName>
</protein>
<dbReference type="InterPro" id="IPR013762">
    <property type="entry name" value="Integrase-like_cat_sf"/>
</dbReference>
<evidence type="ECO:0000256" key="4">
    <source>
        <dbReference type="ARBA" id="ARBA00023172"/>
    </source>
</evidence>
<evidence type="ECO:0000313" key="6">
    <source>
        <dbReference type="EMBL" id="MDX8305626.1"/>
    </source>
</evidence>
<dbReference type="AlphaFoldDB" id="A0AAW9FKF5"/>
<evidence type="ECO:0000259" key="5">
    <source>
        <dbReference type="PROSITE" id="PS51898"/>
    </source>
</evidence>
<dbReference type="PANTHER" id="PTHR30629">
    <property type="entry name" value="PROPHAGE INTEGRASE"/>
    <property type="match status" value="1"/>
</dbReference>
<keyword evidence="2" id="KW-0229">DNA integration</keyword>
<keyword evidence="4" id="KW-0233">DNA recombination</keyword>
<comment type="caution">
    <text evidence="6">The sequence shown here is derived from an EMBL/GenBank/DDBJ whole genome shotgun (WGS) entry which is preliminary data.</text>
</comment>
<dbReference type="GO" id="GO:0015074">
    <property type="term" value="P:DNA integration"/>
    <property type="evidence" value="ECO:0007669"/>
    <property type="project" value="UniProtKB-KW"/>
</dbReference>